<keyword evidence="2" id="KW-1185">Reference proteome</keyword>
<protein>
    <submittedName>
        <fullName evidence="1">Uncharacterized protein</fullName>
    </submittedName>
</protein>
<reference evidence="1 2" key="1">
    <citation type="submission" date="2015-07" db="EMBL/GenBank/DDBJ databases">
        <title>The genome of Habropoda laboriosa.</title>
        <authorList>
            <person name="Pan H."/>
            <person name="Kapheim K."/>
        </authorList>
    </citation>
    <scope>NUCLEOTIDE SEQUENCE [LARGE SCALE GENOMIC DNA]</scope>
    <source>
        <strain evidence="1">0110345459</strain>
    </source>
</reference>
<evidence type="ECO:0000313" key="2">
    <source>
        <dbReference type="Proteomes" id="UP000053825"/>
    </source>
</evidence>
<organism evidence="1 2">
    <name type="scientific">Habropoda laboriosa</name>
    <dbReference type="NCBI Taxonomy" id="597456"/>
    <lineage>
        <taxon>Eukaryota</taxon>
        <taxon>Metazoa</taxon>
        <taxon>Ecdysozoa</taxon>
        <taxon>Arthropoda</taxon>
        <taxon>Hexapoda</taxon>
        <taxon>Insecta</taxon>
        <taxon>Pterygota</taxon>
        <taxon>Neoptera</taxon>
        <taxon>Endopterygota</taxon>
        <taxon>Hymenoptera</taxon>
        <taxon>Apocrita</taxon>
        <taxon>Aculeata</taxon>
        <taxon>Apoidea</taxon>
        <taxon>Anthophila</taxon>
        <taxon>Apidae</taxon>
        <taxon>Habropoda</taxon>
    </lineage>
</organism>
<gene>
    <name evidence="1" type="ORF">WH47_04494</name>
</gene>
<evidence type="ECO:0000313" key="1">
    <source>
        <dbReference type="EMBL" id="KOC64906.1"/>
    </source>
</evidence>
<proteinExistence type="predicted"/>
<dbReference type="Proteomes" id="UP000053825">
    <property type="component" value="Unassembled WGS sequence"/>
</dbReference>
<dbReference type="AlphaFoldDB" id="A0A0L7R2B0"/>
<accession>A0A0L7R2B0</accession>
<dbReference type="EMBL" id="KQ414666">
    <property type="protein sequence ID" value="KOC64906.1"/>
    <property type="molecule type" value="Genomic_DNA"/>
</dbReference>
<sequence>MPRKTVVVNGYGRRRTKTYVLLLSQGQVDYLQTRTIFSHFPILPSPPLPKSQSTSVLDEK</sequence>
<name>A0A0L7R2B0_9HYME</name>